<dbReference type="AlphaFoldDB" id="D8TRJ6"/>
<sequence length="646" mass="71638">MLPLPITALAHLLLGHLLLTTAIAGRLPDVCDNYEPLYASIHRDLDIYKRNAGISPNLIYRTMVLHSAGYREKGLAVAVYRGKVYIISNTRSISLKRFGHHVALWVAYIKVLLDLEEKYGSYLPDVEFVWHTIDRPIRLVNTTPGGENFPVFRFCKSVVHPDILVPNFHFYMKPYQREFLDRIPHFNAEVPWAQRRPIVFARFSGYVRYVHPGDPSAQRLGAGGRQLCEVKGTTTSICPVREHLHNWAANYTSPLRSLKEVYGVSLSYSDDLDISKDQHLPMKDHMEYRYLLHVDGQGLSSKLETLLTLGSLVMKEESGYMAFYHHLLKPFEHFVPVWRAGTGPETILDALAWARTHDAEAQRIAAAGQALTAKYLSSEARACFWLKLLEEYGNTLSYKPVEFRNLTFGPDGWVSEGKWRYIKPARVFLKEERKGKWGPRCCWGLALDVGGDCTSDWAAVAMQSGTHTAVASTARCARERKTMSMSAAAVKRQANINAVRHEVPVASSSPFGAGCGGAASRREASHWSALRSRLFPALRVTLLPFTAACLAAAAGAQGQFQRPPDVAGLHGSHLPPRAPFATHGSIVTDSTAVPTDVRTARQMLESRGFVHPGLQPGAAWGALPAASPGGSGEMHAMFEYLLLFPA</sequence>
<reference evidence="5 6" key="1">
    <citation type="journal article" date="2010" name="Science">
        <title>Genomic analysis of organismal complexity in the multicellular green alga Volvox carteri.</title>
        <authorList>
            <person name="Prochnik S.E."/>
            <person name="Umen J."/>
            <person name="Nedelcu A.M."/>
            <person name="Hallmann A."/>
            <person name="Miller S.M."/>
            <person name="Nishii I."/>
            <person name="Ferris P."/>
            <person name="Kuo A."/>
            <person name="Mitros T."/>
            <person name="Fritz-Laylin L.K."/>
            <person name="Hellsten U."/>
            <person name="Chapman J."/>
            <person name="Simakov O."/>
            <person name="Rensing S.A."/>
            <person name="Terry A."/>
            <person name="Pangilinan J."/>
            <person name="Kapitonov V."/>
            <person name="Jurka J."/>
            <person name="Salamov A."/>
            <person name="Shapiro H."/>
            <person name="Schmutz J."/>
            <person name="Grimwood J."/>
            <person name="Lindquist E."/>
            <person name="Lucas S."/>
            <person name="Grigoriev I.V."/>
            <person name="Schmitt R."/>
            <person name="Kirk D."/>
            <person name="Rokhsar D.S."/>
        </authorList>
    </citation>
    <scope>NUCLEOTIDE SEQUENCE [LARGE SCALE GENOMIC DNA]</scope>
    <source>
        <strain evidence="6">f. Nagariensis / Eve</strain>
    </source>
</reference>
<dbReference type="RefSeq" id="XP_002948969.1">
    <property type="nucleotide sequence ID" value="XM_002948923.1"/>
</dbReference>
<feature type="chain" id="PRO_5003123782" description="Glycosyl transferase CAP10 domain-containing protein" evidence="3">
    <location>
        <begin position="25"/>
        <end position="646"/>
    </location>
</feature>
<accession>D8TRJ6</accession>
<dbReference type="InterPro" id="IPR006598">
    <property type="entry name" value="CAP10"/>
</dbReference>
<organism evidence="6">
    <name type="scientific">Volvox carteri f. nagariensis</name>
    <dbReference type="NCBI Taxonomy" id="3068"/>
    <lineage>
        <taxon>Eukaryota</taxon>
        <taxon>Viridiplantae</taxon>
        <taxon>Chlorophyta</taxon>
        <taxon>core chlorophytes</taxon>
        <taxon>Chlorophyceae</taxon>
        <taxon>CS clade</taxon>
        <taxon>Chlamydomonadales</taxon>
        <taxon>Volvocaceae</taxon>
        <taxon>Volvox</taxon>
    </lineage>
</organism>
<evidence type="ECO:0000256" key="3">
    <source>
        <dbReference type="SAM" id="SignalP"/>
    </source>
</evidence>
<proteinExistence type="inferred from homology"/>
<keyword evidence="3" id="KW-0732">Signal</keyword>
<dbReference type="EMBL" id="GL378333">
    <property type="protein sequence ID" value="EFJ49904.1"/>
    <property type="molecule type" value="Genomic_DNA"/>
</dbReference>
<gene>
    <name evidence="5" type="ORF">VOLCADRAFT_89378</name>
</gene>
<evidence type="ECO:0000259" key="4">
    <source>
        <dbReference type="SMART" id="SM00672"/>
    </source>
</evidence>
<dbReference type="PANTHER" id="PTHR12203:SF35">
    <property type="entry name" value="PROTEIN O-GLUCOSYLTRANSFERASE 1"/>
    <property type="match status" value="1"/>
</dbReference>
<feature type="domain" description="Glycosyl transferase CAP10" evidence="4">
    <location>
        <begin position="122"/>
        <end position="399"/>
    </location>
</feature>
<feature type="signal peptide" evidence="3">
    <location>
        <begin position="1"/>
        <end position="24"/>
    </location>
</feature>
<dbReference type="SMART" id="SM00672">
    <property type="entry name" value="CAP10"/>
    <property type="match status" value="1"/>
</dbReference>
<dbReference type="InterPro" id="IPR051091">
    <property type="entry name" value="O-Glucosyltr/Glycosyltrsf_90"/>
</dbReference>
<dbReference type="FunCoup" id="D8TRJ6">
    <property type="interactions" value="788"/>
</dbReference>
<keyword evidence="2" id="KW-0808">Transferase</keyword>
<name>D8TRJ6_VOLCA</name>
<evidence type="ECO:0000256" key="1">
    <source>
        <dbReference type="ARBA" id="ARBA00010118"/>
    </source>
</evidence>
<evidence type="ECO:0000256" key="2">
    <source>
        <dbReference type="ARBA" id="ARBA00022679"/>
    </source>
</evidence>
<dbReference type="PANTHER" id="PTHR12203">
    <property type="entry name" value="KDEL LYS-ASP-GLU-LEU CONTAINING - RELATED"/>
    <property type="match status" value="1"/>
</dbReference>
<evidence type="ECO:0000313" key="5">
    <source>
        <dbReference type="EMBL" id="EFJ49904.1"/>
    </source>
</evidence>
<dbReference type="OrthoDB" id="535029at2759"/>
<dbReference type="InParanoid" id="D8TRJ6"/>
<dbReference type="eggNOG" id="KOG2458">
    <property type="taxonomic scope" value="Eukaryota"/>
</dbReference>
<dbReference type="GeneID" id="9623776"/>
<dbReference type="GO" id="GO:0016740">
    <property type="term" value="F:transferase activity"/>
    <property type="evidence" value="ECO:0007669"/>
    <property type="project" value="UniProtKB-KW"/>
</dbReference>
<evidence type="ECO:0000313" key="6">
    <source>
        <dbReference type="Proteomes" id="UP000001058"/>
    </source>
</evidence>
<protein>
    <recommendedName>
        <fullName evidence="4">Glycosyl transferase CAP10 domain-containing protein</fullName>
    </recommendedName>
</protein>
<dbReference type="Proteomes" id="UP000001058">
    <property type="component" value="Unassembled WGS sequence"/>
</dbReference>
<keyword evidence="6" id="KW-1185">Reference proteome</keyword>
<dbReference type="Pfam" id="PF05686">
    <property type="entry name" value="Glyco_transf_90"/>
    <property type="match status" value="2"/>
</dbReference>
<dbReference type="KEGG" id="vcn:VOLCADRAFT_89378"/>
<comment type="similarity">
    <text evidence="1">Belongs to the glycosyltransferase 90 family.</text>
</comment>